<dbReference type="InterPro" id="IPR020422">
    <property type="entry name" value="TYR_PHOSPHATASE_DUAL_dom"/>
</dbReference>
<dbReference type="OrthoDB" id="10252009at2759"/>
<dbReference type="SUPFAM" id="SSF52799">
    <property type="entry name" value="(Phosphotyrosine protein) phosphatases II"/>
    <property type="match status" value="1"/>
</dbReference>
<comment type="caution">
    <text evidence="3">The sequence shown here is derived from an EMBL/GenBank/DDBJ whole genome shotgun (WGS) entry which is preliminary data.</text>
</comment>
<evidence type="ECO:0000313" key="4">
    <source>
        <dbReference type="Proteomes" id="UP000024635"/>
    </source>
</evidence>
<dbReference type="STRING" id="53326.A0A016WX48"/>
<dbReference type="PROSITE" id="PS50054">
    <property type="entry name" value="TYR_PHOSPHATASE_DUAL"/>
    <property type="match status" value="1"/>
</dbReference>
<dbReference type="InterPro" id="IPR000340">
    <property type="entry name" value="Dual-sp_phosphatase_cat-dom"/>
</dbReference>
<dbReference type="PRINTS" id="PR01908">
    <property type="entry name" value="ADSPHPHTASE"/>
</dbReference>
<evidence type="ECO:0000259" key="1">
    <source>
        <dbReference type="PROSITE" id="PS50054"/>
    </source>
</evidence>
<dbReference type="InterPro" id="IPR029021">
    <property type="entry name" value="Prot-tyrosine_phosphatase-like"/>
</dbReference>
<evidence type="ECO:0008006" key="5">
    <source>
        <dbReference type="Google" id="ProtNLM"/>
    </source>
</evidence>
<gene>
    <name evidence="3" type="primary">Acey_s0467.g1993</name>
    <name evidence="3" type="synonym">Acey-Y54F10BM.13</name>
    <name evidence="3" type="ORF">Y032_0467g1993</name>
</gene>
<proteinExistence type="predicted"/>
<organism evidence="3 4">
    <name type="scientific">Ancylostoma ceylanicum</name>
    <dbReference type="NCBI Taxonomy" id="53326"/>
    <lineage>
        <taxon>Eukaryota</taxon>
        <taxon>Metazoa</taxon>
        <taxon>Ecdysozoa</taxon>
        <taxon>Nematoda</taxon>
        <taxon>Chromadorea</taxon>
        <taxon>Rhabditida</taxon>
        <taxon>Rhabditina</taxon>
        <taxon>Rhabditomorpha</taxon>
        <taxon>Strongyloidea</taxon>
        <taxon>Ancylostomatidae</taxon>
        <taxon>Ancylostomatinae</taxon>
        <taxon>Ancylostoma</taxon>
    </lineage>
</organism>
<feature type="domain" description="Tyrosine specific protein phosphatases" evidence="2">
    <location>
        <begin position="137"/>
        <end position="199"/>
    </location>
</feature>
<dbReference type="PROSITE" id="PS50056">
    <property type="entry name" value="TYR_PHOSPHATASE_2"/>
    <property type="match status" value="1"/>
</dbReference>
<dbReference type="Proteomes" id="UP000024635">
    <property type="component" value="Unassembled WGS sequence"/>
</dbReference>
<dbReference type="AlphaFoldDB" id="A0A016WX48"/>
<protein>
    <recommendedName>
        <fullName evidence="5">Dual specificity phosphatase, catalytic domain protein</fullName>
    </recommendedName>
</protein>
<accession>A0A016WX48</accession>
<reference evidence="4" key="1">
    <citation type="journal article" date="2015" name="Nat. Genet.">
        <title>The genome and transcriptome of the zoonotic hookworm Ancylostoma ceylanicum identify infection-specific gene families.</title>
        <authorList>
            <person name="Schwarz E.M."/>
            <person name="Hu Y."/>
            <person name="Antoshechkin I."/>
            <person name="Miller M.M."/>
            <person name="Sternberg P.W."/>
            <person name="Aroian R.V."/>
        </authorList>
    </citation>
    <scope>NUCLEOTIDE SEQUENCE</scope>
    <source>
        <strain evidence="4">HY135</strain>
    </source>
</reference>
<feature type="domain" description="Tyrosine-protein phosphatase" evidence="1">
    <location>
        <begin position="79"/>
        <end position="220"/>
    </location>
</feature>
<evidence type="ECO:0000259" key="2">
    <source>
        <dbReference type="PROSITE" id="PS50056"/>
    </source>
</evidence>
<dbReference type="GO" id="GO:0005737">
    <property type="term" value="C:cytoplasm"/>
    <property type="evidence" value="ECO:0007669"/>
    <property type="project" value="TreeGrafter"/>
</dbReference>
<dbReference type="InterPro" id="IPR000387">
    <property type="entry name" value="Tyr_Pase_dom"/>
</dbReference>
<dbReference type="Pfam" id="PF00782">
    <property type="entry name" value="DSPc"/>
    <property type="match status" value="1"/>
</dbReference>
<dbReference type="EMBL" id="JARK01000067">
    <property type="protein sequence ID" value="EYC44250.1"/>
    <property type="molecule type" value="Genomic_DNA"/>
</dbReference>
<dbReference type="PANTHER" id="PTHR46377:SF1">
    <property type="entry name" value="DUAL SPECIFICITY PROTEIN PHOSPHATASE 19"/>
    <property type="match status" value="1"/>
</dbReference>
<dbReference type="CDD" id="cd14498">
    <property type="entry name" value="DSP"/>
    <property type="match status" value="1"/>
</dbReference>
<dbReference type="SMART" id="SM00195">
    <property type="entry name" value="DSPc"/>
    <property type="match status" value="1"/>
</dbReference>
<dbReference type="PANTHER" id="PTHR46377">
    <property type="entry name" value="DUAL SPECIFICITY PROTEIN PHOSPHATASE 19"/>
    <property type="match status" value="1"/>
</dbReference>
<sequence length="242" mass="27275">MSTWCSYIHIAGQVIIFSFHSVLLEDGREVIEQRNVDGEFVRDSSEQDDSVEAVSNRRRKKVERARRMGFVVDLQPDLQIALICPGVYLGSQDVAGDLAILEAEGITHIVNCATGVPNYYPKKFTYLHLEVLDLPCTDIIGCFREVHDFMKGCVDKGGKVFVHCNAGISRAATFVISYLMAHHNMSLQLALETVKHARPKVRPNMGFMKQLKIFEESLTTNKGFDVSLRLFRVNVLTLDNHC</sequence>
<dbReference type="Gene3D" id="3.90.190.10">
    <property type="entry name" value="Protein tyrosine phosphatase superfamily"/>
    <property type="match status" value="1"/>
</dbReference>
<dbReference type="GO" id="GO:0008579">
    <property type="term" value="F:JUN kinase phosphatase activity"/>
    <property type="evidence" value="ECO:0007669"/>
    <property type="project" value="TreeGrafter"/>
</dbReference>
<name>A0A016WX48_9BILA</name>
<evidence type="ECO:0000313" key="3">
    <source>
        <dbReference type="EMBL" id="EYC44250.1"/>
    </source>
</evidence>
<keyword evidence="4" id="KW-1185">Reference proteome</keyword>